<dbReference type="Proteomes" id="UP000230002">
    <property type="component" value="Unassembled WGS sequence"/>
</dbReference>
<comment type="caution">
    <text evidence="1">The sequence shown here is derived from an EMBL/GenBank/DDBJ whole genome shotgun (WGS) entry which is preliminary data.</text>
</comment>
<protein>
    <submittedName>
        <fullName evidence="1">Uncharacterized protein</fullName>
    </submittedName>
</protein>
<name>A0A2G8RYL4_9APHY</name>
<keyword evidence="2" id="KW-1185">Reference proteome</keyword>
<proteinExistence type="predicted"/>
<gene>
    <name evidence="1" type="ORF">GSI_12353</name>
</gene>
<reference evidence="1 2" key="1">
    <citation type="journal article" date="2015" name="Sci. Rep.">
        <title>Chromosome-level genome map provides insights into diverse defense mechanisms in the medicinal fungus Ganoderma sinense.</title>
        <authorList>
            <person name="Zhu Y."/>
            <person name="Xu J."/>
            <person name="Sun C."/>
            <person name="Zhou S."/>
            <person name="Xu H."/>
            <person name="Nelson D.R."/>
            <person name="Qian J."/>
            <person name="Song J."/>
            <person name="Luo H."/>
            <person name="Xiang L."/>
            <person name="Li Y."/>
            <person name="Xu Z."/>
            <person name="Ji A."/>
            <person name="Wang L."/>
            <person name="Lu S."/>
            <person name="Hayward A."/>
            <person name="Sun W."/>
            <person name="Li X."/>
            <person name="Schwartz D.C."/>
            <person name="Wang Y."/>
            <person name="Chen S."/>
        </authorList>
    </citation>
    <scope>NUCLEOTIDE SEQUENCE [LARGE SCALE GENOMIC DNA]</scope>
    <source>
        <strain evidence="1 2">ZZ0214-1</strain>
    </source>
</reference>
<dbReference type="EMBL" id="AYKW01000045">
    <property type="protein sequence ID" value="PIL26595.1"/>
    <property type="molecule type" value="Genomic_DNA"/>
</dbReference>
<dbReference type="AlphaFoldDB" id="A0A2G8RYL4"/>
<evidence type="ECO:0000313" key="2">
    <source>
        <dbReference type="Proteomes" id="UP000230002"/>
    </source>
</evidence>
<organism evidence="1 2">
    <name type="scientific">Ganoderma sinense ZZ0214-1</name>
    <dbReference type="NCBI Taxonomy" id="1077348"/>
    <lineage>
        <taxon>Eukaryota</taxon>
        <taxon>Fungi</taxon>
        <taxon>Dikarya</taxon>
        <taxon>Basidiomycota</taxon>
        <taxon>Agaricomycotina</taxon>
        <taxon>Agaricomycetes</taxon>
        <taxon>Polyporales</taxon>
        <taxon>Polyporaceae</taxon>
        <taxon>Ganoderma</taxon>
    </lineage>
</organism>
<dbReference type="OrthoDB" id="2662268at2759"/>
<sequence>MLVVPQSRPAGASPFGRIPTVDNSGRGIPMAALAGTPDGMLRAKFPAIAQALDHFSKAASGSRFSFKITWAGYEAMNFSEELTGTGLVKGMALAFDRFLREATSFAGKPPAANLRPQQYRLHDLMLIAIVTFSGNVFQAEVQLAG</sequence>
<evidence type="ECO:0000313" key="1">
    <source>
        <dbReference type="EMBL" id="PIL26595.1"/>
    </source>
</evidence>
<accession>A0A2G8RYL4</accession>